<feature type="compositionally biased region" description="Basic and acidic residues" evidence="1">
    <location>
        <begin position="285"/>
        <end position="299"/>
    </location>
</feature>
<gene>
    <name evidence="2" type="ORF">PG991_002306</name>
</gene>
<feature type="region of interest" description="Disordered" evidence="1">
    <location>
        <begin position="697"/>
        <end position="752"/>
    </location>
</feature>
<protein>
    <submittedName>
        <fullName evidence="2">Uncharacterized protein</fullName>
    </submittedName>
</protein>
<feature type="region of interest" description="Disordered" evidence="1">
    <location>
        <begin position="848"/>
        <end position="937"/>
    </location>
</feature>
<feature type="region of interest" description="Disordered" evidence="1">
    <location>
        <begin position="764"/>
        <end position="817"/>
    </location>
</feature>
<feature type="compositionally biased region" description="Basic and acidic residues" evidence="1">
    <location>
        <begin position="599"/>
        <end position="608"/>
    </location>
</feature>
<feature type="region of interest" description="Disordered" evidence="1">
    <location>
        <begin position="439"/>
        <end position="635"/>
    </location>
</feature>
<dbReference type="Proteomes" id="UP001396898">
    <property type="component" value="Unassembled WGS sequence"/>
</dbReference>
<feature type="compositionally biased region" description="Polar residues" evidence="1">
    <location>
        <begin position="385"/>
        <end position="394"/>
    </location>
</feature>
<evidence type="ECO:0000256" key="1">
    <source>
        <dbReference type="SAM" id="MobiDB-lite"/>
    </source>
</evidence>
<keyword evidence="3" id="KW-1185">Reference proteome</keyword>
<feature type="compositionally biased region" description="Polar residues" evidence="1">
    <location>
        <begin position="464"/>
        <end position="475"/>
    </location>
</feature>
<dbReference type="EMBL" id="JAQQWI010000006">
    <property type="protein sequence ID" value="KAK8032908.1"/>
    <property type="molecule type" value="Genomic_DNA"/>
</dbReference>
<feature type="compositionally biased region" description="Acidic residues" evidence="1">
    <location>
        <begin position="870"/>
        <end position="879"/>
    </location>
</feature>
<comment type="caution">
    <text evidence="2">The sequence shown here is derived from an EMBL/GenBank/DDBJ whole genome shotgun (WGS) entry which is preliminary data.</text>
</comment>
<feature type="region of interest" description="Disordered" evidence="1">
    <location>
        <begin position="226"/>
        <end position="403"/>
    </location>
</feature>
<feature type="compositionally biased region" description="Polar residues" evidence="1">
    <location>
        <begin position="521"/>
        <end position="535"/>
    </location>
</feature>
<accession>A0ABR1SF06</accession>
<feature type="compositionally biased region" description="Low complexity" evidence="1">
    <location>
        <begin position="609"/>
        <end position="623"/>
    </location>
</feature>
<evidence type="ECO:0000313" key="2">
    <source>
        <dbReference type="EMBL" id="KAK8032908.1"/>
    </source>
</evidence>
<feature type="compositionally biased region" description="Polar residues" evidence="1">
    <location>
        <begin position="727"/>
        <end position="738"/>
    </location>
</feature>
<organism evidence="2 3">
    <name type="scientific">Apiospora marii</name>
    <dbReference type="NCBI Taxonomy" id="335849"/>
    <lineage>
        <taxon>Eukaryota</taxon>
        <taxon>Fungi</taxon>
        <taxon>Dikarya</taxon>
        <taxon>Ascomycota</taxon>
        <taxon>Pezizomycotina</taxon>
        <taxon>Sordariomycetes</taxon>
        <taxon>Xylariomycetidae</taxon>
        <taxon>Amphisphaeriales</taxon>
        <taxon>Apiosporaceae</taxon>
        <taxon>Apiospora</taxon>
    </lineage>
</organism>
<feature type="compositionally biased region" description="Polar residues" evidence="1">
    <location>
        <begin position="232"/>
        <end position="243"/>
    </location>
</feature>
<name>A0ABR1SF06_9PEZI</name>
<proteinExistence type="predicted"/>
<feature type="compositionally biased region" description="Gly residues" evidence="1">
    <location>
        <begin position="793"/>
        <end position="804"/>
    </location>
</feature>
<reference evidence="2 3" key="1">
    <citation type="submission" date="2023-01" db="EMBL/GenBank/DDBJ databases">
        <title>Analysis of 21 Apiospora genomes using comparative genomics revels a genus with tremendous synthesis potential of carbohydrate active enzymes and secondary metabolites.</title>
        <authorList>
            <person name="Sorensen T."/>
        </authorList>
    </citation>
    <scope>NUCLEOTIDE SEQUENCE [LARGE SCALE GENOMIC DNA]</scope>
    <source>
        <strain evidence="2 3">CBS 20057</strain>
    </source>
</reference>
<feature type="region of interest" description="Disordered" evidence="1">
    <location>
        <begin position="48"/>
        <end position="76"/>
    </location>
</feature>
<feature type="compositionally biased region" description="Low complexity" evidence="1">
    <location>
        <begin position="567"/>
        <end position="586"/>
    </location>
</feature>
<sequence>MEPEVAHRNPGIKVDREIVVHTSDRRRSRDGRLIAFPRSLISIIWSMSGQAQHGTKPEPRRADTPPVRLSKSGGRLGGQFRELLGETGRENDLLDMLEFLRRTPPPDNYMSVPDNFSLSSADDEKWKKKFKVFRSKRKSRRKRRKTPIIRLPDTAIAGQTTGGHRHIAISIPLEYTHFGPDPPTQYPVFDTSGLDLVREIEARFGPIRTSTGERGTVTVLRPVEEDRESFMSEPTSQSHNSSIPQDRLAALRAPPPPRQDLLPPSAQHGSSVKDFGKSRHTPSSSKDEKIATGEEERLAGGESAYRLSPFGRVEKKPGSRSTSPQSPREEPSAGQSIQIGTLPGVGAQGRFVFPPPPRGSSKKGKQIADVTRPIDDILGPLSPFIPSQSGNHSPSRPRMYSARGSVAESIGSLGSLGSEPKVYDAQTAQAYSSIPIVVRPPSQRTADRLSGSISGVHRPAQIGDTAQTVAESSVQSRRDRVHARKSRDMTGATASLAPGTTGILPESPVLGRTQRAESSGDSKGSPSAERTSSDAPATRPAVLPVPSSVGGTGKLTTPHQAPGEEVSAPTTDRSSSSSQLSFVTGSDRISLHRRRERRTQREQAKRAQEIAQASSEQLSQQQQPTPQVSEMPPRERALMQRYDDLREQRHRDMEKRLRRLERNGDIWLQSLVPLMEGLSRLLQEQYVYQRNVNSRLSYTEPEGGAPVPRAPSEQATERAFSPREEQFYQSLPLRTQTTRSHDVPLQRVRPSSMVTVPASIAEYQQEAQNSRRRPHSIQIPEPGPSSAARGHSGASGSGSRGSSGGTPLTARRVSPLQAEFERELAARRAREARDEELDARIAELEEQQRRYQRSRQQRRQGRVYRTGRGEEEEEEEEGSDGNSRVGSIEQERQVLSGEEALIGGLQSASRRPRREQQHRQGARRRGDEEEDARFALF</sequence>
<evidence type="ECO:0000313" key="3">
    <source>
        <dbReference type="Proteomes" id="UP001396898"/>
    </source>
</evidence>
<feature type="compositionally biased region" description="Basic residues" evidence="1">
    <location>
        <begin position="850"/>
        <end position="862"/>
    </location>
</feature>